<gene>
    <name evidence="2" type="ORF">J2S02_002951</name>
</gene>
<keyword evidence="1" id="KW-0472">Membrane</keyword>
<evidence type="ECO:0000313" key="3">
    <source>
        <dbReference type="Proteomes" id="UP001232245"/>
    </source>
</evidence>
<keyword evidence="1" id="KW-0812">Transmembrane</keyword>
<sequence>MNNKVLPATFLVFFTLVGFFGYFLYQLSVFTIKVMVYTL</sequence>
<organism evidence="2 3">
    <name type="scientific">Metabacillus niabensis</name>
    <dbReference type="NCBI Taxonomy" id="324854"/>
    <lineage>
        <taxon>Bacteria</taxon>
        <taxon>Bacillati</taxon>
        <taxon>Bacillota</taxon>
        <taxon>Bacilli</taxon>
        <taxon>Bacillales</taxon>
        <taxon>Bacillaceae</taxon>
        <taxon>Metabacillus</taxon>
    </lineage>
</organism>
<comment type="caution">
    <text evidence="2">The sequence shown here is derived from an EMBL/GenBank/DDBJ whole genome shotgun (WGS) entry which is preliminary data.</text>
</comment>
<evidence type="ECO:0000313" key="2">
    <source>
        <dbReference type="EMBL" id="MDQ0226606.1"/>
    </source>
</evidence>
<protein>
    <submittedName>
        <fullName evidence="2">Uncharacterized protein</fullName>
    </submittedName>
</protein>
<reference evidence="2 3" key="1">
    <citation type="submission" date="2023-07" db="EMBL/GenBank/DDBJ databases">
        <title>Genomic Encyclopedia of Type Strains, Phase IV (KMG-IV): sequencing the most valuable type-strain genomes for metagenomic binning, comparative biology and taxonomic classification.</title>
        <authorList>
            <person name="Goeker M."/>
        </authorList>
    </citation>
    <scope>NUCLEOTIDE SEQUENCE [LARGE SCALE GENOMIC DNA]</scope>
    <source>
        <strain evidence="2 3">DSM 17723</strain>
    </source>
</reference>
<keyword evidence="3" id="KW-1185">Reference proteome</keyword>
<dbReference type="EMBL" id="JAUSTZ010000005">
    <property type="protein sequence ID" value="MDQ0226606.1"/>
    <property type="molecule type" value="Genomic_DNA"/>
</dbReference>
<proteinExistence type="predicted"/>
<evidence type="ECO:0000256" key="1">
    <source>
        <dbReference type="SAM" id="Phobius"/>
    </source>
</evidence>
<dbReference type="Proteomes" id="UP001232245">
    <property type="component" value="Unassembled WGS sequence"/>
</dbReference>
<keyword evidence="1" id="KW-1133">Transmembrane helix</keyword>
<feature type="transmembrane region" description="Helical" evidence="1">
    <location>
        <begin position="6"/>
        <end position="25"/>
    </location>
</feature>
<accession>A0ABT9Z2X1</accession>
<name>A0ABT9Z2X1_9BACI</name>